<evidence type="ECO:0000256" key="1">
    <source>
        <dbReference type="ARBA" id="ARBA00004141"/>
    </source>
</evidence>
<feature type="transmembrane region" description="Helical" evidence="10">
    <location>
        <begin position="140"/>
        <end position="161"/>
    </location>
</feature>
<sequence length="781" mass="88230">MPILLKALSGRGISNLRPSGLSHVASSDADILQHHRNSVRCDSVHTLISTSSVQNDCVSSANATYRGYSPIHTNKGSSVRGTFECHSRHSIRQSSKTILCNCCCCTPLRPNEESLSDRTKHKENIFTNVRDIYRKLHMNYLLPLVFIALYMLFGALIFYWLEGPADKEKRRIEYEKYSHERALLLKRMDEIYLDEAAQQLLVRHKFIEEAVDYFHTKIDVAFPADSDWSFVTALYYSGTIFTTIGYGDIACHTPAGRLVSVIYAVFGIPLMLITLNDLGKFLYITINGITRYMKELSCHAHKRGANVHLQDNINVAECGGVEQKSNRSRLLSSPDALSRSRTEDSKSETTKNEIASEEVASDDNDSPPRMPVLVAIGVTVGWIFFCAGLFKIWENDWTYAESCYFMFISLSTIGFGDVAVKRRDLMVLCFVFVILGLSMVSMCVSVIQASIEEIYTKLLMSILLEYHAKLAEGGDRVDASNSMMKMWNANRKTKFLMSLLSKNRKKSVMGKVQENVESKGLEFPEVLMNVDEGTGIPTIFAAKDPSAVDEVLKSVEFMKSSMDASVKSRFSPIVSCDIYTQTEVAESFERNEKPTSIRTSDTVMTTEKDISRMTDTGVQCCSHTMQNNETQTEYGEDLGSGIMRGNAGSSDDDSQKKIVKRREQQLQTQIDLLDASTQTRKLSSRSFKSRSPRRLEMTDCETQTDIISHPTKMQSRLRRAQAQFRKVSQRDRKEHHFEATGDKNSTAASESEESLNWNPRDGMHAERQRSVKDLLRKFNKT</sequence>
<keyword evidence="7 8" id="KW-0407">Ion channel</keyword>
<feature type="compositionally biased region" description="Basic and acidic residues" evidence="9">
    <location>
        <begin position="761"/>
        <end position="781"/>
    </location>
</feature>
<dbReference type="GO" id="GO:0034220">
    <property type="term" value="P:monoatomic ion transmembrane transport"/>
    <property type="evidence" value="ECO:0007669"/>
    <property type="project" value="UniProtKB-KW"/>
</dbReference>
<evidence type="ECO:0000256" key="6">
    <source>
        <dbReference type="ARBA" id="ARBA00023136"/>
    </source>
</evidence>
<keyword evidence="6 10" id="KW-0472">Membrane</keyword>
<dbReference type="AlphaFoldDB" id="A0ABD6E5K4"/>
<name>A0ABD6E5K4_9BILA</name>
<evidence type="ECO:0000313" key="13">
    <source>
        <dbReference type="Proteomes" id="UP001608902"/>
    </source>
</evidence>
<proteinExistence type="inferred from homology"/>
<feature type="transmembrane region" description="Helical" evidence="10">
    <location>
        <begin position="372"/>
        <end position="393"/>
    </location>
</feature>
<protein>
    <recommendedName>
        <fullName evidence="11">Potassium channel domain-containing protein</fullName>
    </recommendedName>
</protein>
<dbReference type="Proteomes" id="UP001608902">
    <property type="component" value="Unassembled WGS sequence"/>
</dbReference>
<accession>A0ABD6E5K4</accession>
<dbReference type="SUPFAM" id="SSF81324">
    <property type="entry name" value="Voltage-gated potassium channels"/>
    <property type="match status" value="2"/>
</dbReference>
<keyword evidence="2 8" id="KW-0813">Transport</keyword>
<feature type="transmembrane region" description="Helical" evidence="10">
    <location>
        <begin position="262"/>
        <end position="284"/>
    </location>
</feature>
<keyword evidence="13" id="KW-1185">Reference proteome</keyword>
<evidence type="ECO:0000313" key="12">
    <source>
        <dbReference type="EMBL" id="MFH4975314.1"/>
    </source>
</evidence>
<comment type="similarity">
    <text evidence="8">Belongs to the two pore domain potassium channel (TC 1.A.1.8) family.</text>
</comment>
<keyword evidence="3 8" id="KW-0812">Transmembrane</keyword>
<feature type="compositionally biased region" description="Basic and acidic residues" evidence="9">
    <location>
        <begin position="338"/>
        <end position="351"/>
    </location>
</feature>
<dbReference type="EMBL" id="JBGFUD010000835">
    <property type="protein sequence ID" value="MFH4975314.1"/>
    <property type="molecule type" value="Genomic_DNA"/>
</dbReference>
<feature type="transmembrane region" description="Helical" evidence="10">
    <location>
        <begin position="427"/>
        <end position="451"/>
    </location>
</feature>
<feature type="transmembrane region" description="Helical" evidence="10">
    <location>
        <begin position="399"/>
        <end position="420"/>
    </location>
</feature>
<feature type="region of interest" description="Disordered" evidence="9">
    <location>
        <begin position="326"/>
        <end position="365"/>
    </location>
</feature>
<keyword evidence="5 8" id="KW-0406">Ion transport</keyword>
<evidence type="ECO:0000256" key="9">
    <source>
        <dbReference type="SAM" id="MobiDB-lite"/>
    </source>
</evidence>
<keyword evidence="4 10" id="KW-1133">Transmembrane helix</keyword>
<comment type="subcellular location">
    <subcellularLocation>
        <location evidence="1">Membrane</location>
        <topology evidence="1">Multi-pass membrane protein</topology>
    </subcellularLocation>
</comment>
<reference evidence="12 13" key="1">
    <citation type="submission" date="2024-08" db="EMBL/GenBank/DDBJ databases">
        <title>Gnathostoma spinigerum genome.</title>
        <authorList>
            <person name="Gonzalez-Bertolin B."/>
            <person name="Monzon S."/>
            <person name="Zaballos A."/>
            <person name="Jimenez P."/>
            <person name="Dekumyoy P."/>
            <person name="Varona S."/>
            <person name="Cuesta I."/>
            <person name="Sumanam S."/>
            <person name="Adisakwattana P."/>
            <person name="Gasser R.B."/>
            <person name="Hernandez-Gonzalez A."/>
            <person name="Young N.D."/>
            <person name="Perteguer M.J."/>
        </authorList>
    </citation>
    <scope>NUCLEOTIDE SEQUENCE [LARGE SCALE GENOMIC DNA]</scope>
    <source>
        <strain evidence="12">AL3</strain>
        <tissue evidence="12">Liver</tissue>
    </source>
</reference>
<gene>
    <name evidence="12" type="ORF">AB6A40_002023</name>
</gene>
<dbReference type="GO" id="GO:0016020">
    <property type="term" value="C:membrane"/>
    <property type="evidence" value="ECO:0007669"/>
    <property type="project" value="UniProtKB-SubCell"/>
</dbReference>
<feature type="region of interest" description="Disordered" evidence="9">
    <location>
        <begin position="726"/>
        <end position="781"/>
    </location>
</feature>
<dbReference type="InterPro" id="IPR013099">
    <property type="entry name" value="K_chnl_dom"/>
</dbReference>
<feature type="domain" description="Potassium channel" evidence="11">
    <location>
        <begin position="378"/>
        <end position="451"/>
    </location>
</feature>
<evidence type="ECO:0000256" key="2">
    <source>
        <dbReference type="ARBA" id="ARBA00022448"/>
    </source>
</evidence>
<dbReference type="InterPro" id="IPR003280">
    <property type="entry name" value="2pore_dom_K_chnl"/>
</dbReference>
<feature type="domain" description="Potassium channel" evidence="11">
    <location>
        <begin position="226"/>
        <end position="282"/>
    </location>
</feature>
<dbReference type="Pfam" id="PF07885">
    <property type="entry name" value="Ion_trans_2"/>
    <property type="match status" value="2"/>
</dbReference>
<dbReference type="PRINTS" id="PR01333">
    <property type="entry name" value="2POREKCHANEL"/>
</dbReference>
<feature type="compositionally biased region" description="Basic and acidic residues" evidence="9">
    <location>
        <begin position="728"/>
        <end position="741"/>
    </location>
</feature>
<evidence type="ECO:0000256" key="4">
    <source>
        <dbReference type="ARBA" id="ARBA00022989"/>
    </source>
</evidence>
<evidence type="ECO:0000256" key="10">
    <source>
        <dbReference type="SAM" id="Phobius"/>
    </source>
</evidence>
<dbReference type="PANTHER" id="PTHR11003">
    <property type="entry name" value="POTASSIUM CHANNEL, SUBFAMILY K"/>
    <property type="match status" value="1"/>
</dbReference>
<evidence type="ECO:0000256" key="7">
    <source>
        <dbReference type="ARBA" id="ARBA00023303"/>
    </source>
</evidence>
<evidence type="ECO:0000256" key="8">
    <source>
        <dbReference type="RuleBase" id="RU003857"/>
    </source>
</evidence>
<evidence type="ECO:0000256" key="5">
    <source>
        <dbReference type="ARBA" id="ARBA00023065"/>
    </source>
</evidence>
<evidence type="ECO:0000259" key="11">
    <source>
        <dbReference type="Pfam" id="PF07885"/>
    </source>
</evidence>
<evidence type="ECO:0000256" key="3">
    <source>
        <dbReference type="ARBA" id="ARBA00022692"/>
    </source>
</evidence>
<organism evidence="12 13">
    <name type="scientific">Gnathostoma spinigerum</name>
    <dbReference type="NCBI Taxonomy" id="75299"/>
    <lineage>
        <taxon>Eukaryota</taxon>
        <taxon>Metazoa</taxon>
        <taxon>Ecdysozoa</taxon>
        <taxon>Nematoda</taxon>
        <taxon>Chromadorea</taxon>
        <taxon>Rhabditida</taxon>
        <taxon>Spirurina</taxon>
        <taxon>Gnathostomatomorpha</taxon>
        <taxon>Gnathostomatoidea</taxon>
        <taxon>Gnathostomatidae</taxon>
        <taxon>Gnathostoma</taxon>
    </lineage>
</organism>
<dbReference type="PANTHER" id="PTHR11003:SF312">
    <property type="entry name" value="POTASSIUM CHANNEL DOMAIN-CONTAINING PROTEIN"/>
    <property type="match status" value="1"/>
</dbReference>
<comment type="caution">
    <text evidence="12">The sequence shown here is derived from an EMBL/GenBank/DDBJ whole genome shotgun (WGS) entry which is preliminary data.</text>
</comment>
<feature type="compositionally biased region" description="Polar residues" evidence="9">
    <location>
        <begin position="742"/>
        <end position="757"/>
    </location>
</feature>
<feature type="compositionally biased region" description="Acidic residues" evidence="9">
    <location>
        <begin position="355"/>
        <end position="365"/>
    </location>
</feature>
<dbReference type="Gene3D" id="1.10.287.70">
    <property type="match status" value="1"/>
</dbReference>